<gene>
    <name evidence="1" type="ORF">PR048_016683</name>
</gene>
<reference evidence="1 2" key="1">
    <citation type="submission" date="2023-02" db="EMBL/GenBank/DDBJ databases">
        <title>LHISI_Scaffold_Assembly.</title>
        <authorList>
            <person name="Stuart O.P."/>
            <person name="Cleave R."/>
            <person name="Magrath M.J.L."/>
            <person name="Mikheyev A.S."/>
        </authorList>
    </citation>
    <scope>NUCLEOTIDE SEQUENCE [LARGE SCALE GENOMIC DNA]</scope>
    <source>
        <strain evidence="1">Daus_M_001</strain>
        <tissue evidence="1">Leg muscle</tissue>
    </source>
</reference>
<organism evidence="1 2">
    <name type="scientific">Dryococelus australis</name>
    <dbReference type="NCBI Taxonomy" id="614101"/>
    <lineage>
        <taxon>Eukaryota</taxon>
        <taxon>Metazoa</taxon>
        <taxon>Ecdysozoa</taxon>
        <taxon>Arthropoda</taxon>
        <taxon>Hexapoda</taxon>
        <taxon>Insecta</taxon>
        <taxon>Pterygota</taxon>
        <taxon>Neoptera</taxon>
        <taxon>Polyneoptera</taxon>
        <taxon>Phasmatodea</taxon>
        <taxon>Verophasmatodea</taxon>
        <taxon>Anareolatae</taxon>
        <taxon>Phasmatidae</taxon>
        <taxon>Eurycanthinae</taxon>
        <taxon>Dryococelus</taxon>
    </lineage>
</organism>
<dbReference type="Proteomes" id="UP001159363">
    <property type="component" value="Chromosome 5"/>
</dbReference>
<sequence>MRNGDFVRSAFLDKKITNRKKDIEGKGVSWLKTINIEFDKRKPYSLVLKTSFISAGQDICLKRINSSRVGSQDDVSGDNILPLWPNAKAISAP</sequence>
<name>A0ABQ9H7E2_9NEOP</name>
<dbReference type="EMBL" id="JARBHB010000006">
    <property type="protein sequence ID" value="KAJ8880217.1"/>
    <property type="molecule type" value="Genomic_DNA"/>
</dbReference>
<proteinExistence type="predicted"/>
<evidence type="ECO:0000313" key="1">
    <source>
        <dbReference type="EMBL" id="KAJ8880217.1"/>
    </source>
</evidence>
<comment type="caution">
    <text evidence="1">The sequence shown here is derived from an EMBL/GenBank/DDBJ whole genome shotgun (WGS) entry which is preliminary data.</text>
</comment>
<protein>
    <submittedName>
        <fullName evidence="1">Uncharacterized protein</fullName>
    </submittedName>
</protein>
<keyword evidence="2" id="KW-1185">Reference proteome</keyword>
<accession>A0ABQ9H7E2</accession>
<evidence type="ECO:0000313" key="2">
    <source>
        <dbReference type="Proteomes" id="UP001159363"/>
    </source>
</evidence>